<dbReference type="Gene3D" id="2.160.20.10">
    <property type="entry name" value="Single-stranded right-handed beta-helix, Pectin lyase-like"/>
    <property type="match status" value="1"/>
</dbReference>
<gene>
    <name evidence="5" type="ORF">GCM10022419_056750</name>
</gene>
<keyword evidence="6" id="KW-1185">Reference proteome</keyword>
<proteinExistence type="predicted"/>
<dbReference type="Pfam" id="PF13229">
    <property type="entry name" value="Beta_helix"/>
    <property type="match status" value="1"/>
</dbReference>
<dbReference type="EMBL" id="BAABDQ010000013">
    <property type="protein sequence ID" value="GAA3568608.1"/>
    <property type="molecule type" value="Genomic_DNA"/>
</dbReference>
<dbReference type="Gene3D" id="2.60.120.260">
    <property type="entry name" value="Galactose-binding domain-like"/>
    <property type="match status" value="1"/>
</dbReference>
<keyword evidence="2" id="KW-0732">Signal</keyword>
<keyword evidence="1" id="KW-0378">Hydrolase</keyword>
<evidence type="ECO:0000256" key="1">
    <source>
        <dbReference type="ARBA" id="ARBA00022801"/>
    </source>
</evidence>
<dbReference type="Proteomes" id="UP001500630">
    <property type="component" value="Unassembled WGS sequence"/>
</dbReference>
<evidence type="ECO:0000259" key="3">
    <source>
        <dbReference type="Pfam" id="PF02018"/>
    </source>
</evidence>
<feature type="domain" description="Right handed beta helix" evidence="4">
    <location>
        <begin position="149"/>
        <end position="298"/>
    </location>
</feature>
<dbReference type="InterPro" id="IPR039448">
    <property type="entry name" value="Beta_helix"/>
</dbReference>
<organism evidence="5 6">
    <name type="scientific">Nonomuraea rosea</name>
    <dbReference type="NCBI Taxonomy" id="638574"/>
    <lineage>
        <taxon>Bacteria</taxon>
        <taxon>Bacillati</taxon>
        <taxon>Actinomycetota</taxon>
        <taxon>Actinomycetes</taxon>
        <taxon>Streptosporangiales</taxon>
        <taxon>Streptosporangiaceae</taxon>
        <taxon>Nonomuraea</taxon>
    </lineage>
</organism>
<dbReference type="SMART" id="SM00710">
    <property type="entry name" value="PbH1"/>
    <property type="match status" value="7"/>
</dbReference>
<dbReference type="SUPFAM" id="SSF51126">
    <property type="entry name" value="Pectin lyase-like"/>
    <property type="match status" value="1"/>
</dbReference>
<name>A0ABP6XM94_9ACTN</name>
<protein>
    <recommendedName>
        <fullName evidence="7">Right-handed parallel beta-helix repeat-containing protein</fullName>
    </recommendedName>
</protein>
<evidence type="ECO:0000256" key="2">
    <source>
        <dbReference type="SAM" id="SignalP"/>
    </source>
</evidence>
<evidence type="ECO:0000313" key="5">
    <source>
        <dbReference type="EMBL" id="GAA3568608.1"/>
    </source>
</evidence>
<feature type="signal peptide" evidence="2">
    <location>
        <begin position="1"/>
        <end position="22"/>
    </location>
</feature>
<dbReference type="SUPFAM" id="SSF49785">
    <property type="entry name" value="Galactose-binding domain-like"/>
    <property type="match status" value="1"/>
</dbReference>
<reference evidence="6" key="1">
    <citation type="journal article" date="2019" name="Int. J. Syst. Evol. Microbiol.">
        <title>The Global Catalogue of Microorganisms (GCM) 10K type strain sequencing project: providing services to taxonomists for standard genome sequencing and annotation.</title>
        <authorList>
            <consortium name="The Broad Institute Genomics Platform"/>
            <consortium name="The Broad Institute Genome Sequencing Center for Infectious Disease"/>
            <person name="Wu L."/>
            <person name="Ma J."/>
        </authorList>
    </citation>
    <scope>NUCLEOTIDE SEQUENCE [LARGE SCALE GENOMIC DNA]</scope>
    <source>
        <strain evidence="6">JCM 17326</strain>
    </source>
</reference>
<comment type="caution">
    <text evidence="5">The sequence shown here is derived from an EMBL/GenBank/DDBJ whole genome shotgun (WGS) entry which is preliminary data.</text>
</comment>
<dbReference type="InterPro" id="IPR006626">
    <property type="entry name" value="PbH1"/>
</dbReference>
<dbReference type="InterPro" id="IPR003305">
    <property type="entry name" value="CenC_carb-bd"/>
</dbReference>
<evidence type="ECO:0008006" key="7">
    <source>
        <dbReference type="Google" id="ProtNLM"/>
    </source>
</evidence>
<dbReference type="InterPro" id="IPR012334">
    <property type="entry name" value="Pectin_lyas_fold"/>
</dbReference>
<evidence type="ECO:0000259" key="4">
    <source>
        <dbReference type="Pfam" id="PF13229"/>
    </source>
</evidence>
<evidence type="ECO:0000313" key="6">
    <source>
        <dbReference type="Proteomes" id="UP001500630"/>
    </source>
</evidence>
<dbReference type="InterPro" id="IPR011050">
    <property type="entry name" value="Pectin_lyase_fold/virulence"/>
</dbReference>
<accession>A0ABP6XM94</accession>
<sequence length="663" mass="69762">MRKTWPLALVALATVVMGGATPASGDAVDPATGSTKAAAAAAVCGSSSLNGPATPPAGAVVVPAGDNSGVDLRKANTTYYFATGTHTLAPEMYAQILPGEGATFIGAPGAVLDGKGVNNYAFGGKVNGVTVRYLTITGFVAPKDQGVVNHDSGDAWTVEHNTLRDNSGAALMAGATNKIRGNCFKDNGQYGLNAYKAGNTITGLVVADNEFTGNNTDDWEHQEPGCGCTGGMKFWAVNGADVTGNWVHGNHGPGVWADTNNNDFLIENNLIEDNESLAIFYEISYNAIIRNNTIRGNAWASGAERATKGDPFPEAAIYLSEADGEPRIPARTSKIEITGNLLENNWGGITGWANADRFCNSPASTTGDCTLIVGPTNTAQCAAPAIASEPLYTNCRWWTKNVDVHHNTFTFDPSAVNGGCPTQYCGHMALLSNWGTYPDWSPYKGDVIQKSIVHASNNSWHDNTYTGPWQFRVTDMGTRIAPGQWVGPQYGQDAGSTFDGGTPVPPPITEQDFESGSTISPYSPWYGSSVAHQTGGAHGGTGSLQLTSTQSGGSAVALDNFPGYSGVVAGASYDVSLWYRQAVAPMPTVTWNVRWRDESGTLLRTDAIPLTQKTAWTAAAGTFTAPTGATRVDWTFVWNASASGPAFQIDDVAIRAGQAKQKT</sequence>
<dbReference type="Pfam" id="PF02018">
    <property type="entry name" value="CBM_4_9"/>
    <property type="match status" value="1"/>
</dbReference>
<dbReference type="RefSeq" id="WP_345566392.1">
    <property type="nucleotide sequence ID" value="NZ_BAABDQ010000013.1"/>
</dbReference>
<dbReference type="InterPro" id="IPR008979">
    <property type="entry name" value="Galactose-bd-like_sf"/>
</dbReference>
<feature type="chain" id="PRO_5045831418" description="Right-handed parallel beta-helix repeat-containing protein" evidence="2">
    <location>
        <begin position="23"/>
        <end position="663"/>
    </location>
</feature>
<feature type="domain" description="CBM-cenC" evidence="3">
    <location>
        <begin position="508"/>
        <end position="636"/>
    </location>
</feature>